<organism evidence="1 2">
    <name type="scientific">Bradyrhizobium arachidis</name>
    <dbReference type="NCBI Taxonomy" id="858423"/>
    <lineage>
        <taxon>Bacteria</taxon>
        <taxon>Pseudomonadati</taxon>
        <taxon>Pseudomonadota</taxon>
        <taxon>Alphaproteobacteria</taxon>
        <taxon>Hyphomicrobiales</taxon>
        <taxon>Nitrobacteraceae</taxon>
        <taxon>Bradyrhizobium</taxon>
    </lineage>
</organism>
<dbReference type="AlphaFoldDB" id="A0AAE7TMK2"/>
<evidence type="ECO:0000313" key="2">
    <source>
        <dbReference type="Proteomes" id="UP000594015"/>
    </source>
</evidence>
<dbReference type="EMBL" id="CP030050">
    <property type="protein sequence ID" value="QOZ73825.1"/>
    <property type="molecule type" value="Genomic_DNA"/>
</dbReference>
<dbReference type="KEGG" id="barh:WN72_39650"/>
<reference evidence="1 2" key="1">
    <citation type="submission" date="2018-06" db="EMBL/GenBank/DDBJ databases">
        <title>Comparative genomics of Bradyrhizobium nodulating Arachidis hypogaea.</title>
        <authorList>
            <person name="Li Y."/>
        </authorList>
    </citation>
    <scope>NUCLEOTIDE SEQUENCE [LARGE SCALE GENOMIC DNA]</scope>
    <source>
        <strain evidence="1 2">CCBAU 051107</strain>
    </source>
</reference>
<gene>
    <name evidence="1" type="ORF">WN72_39650</name>
</gene>
<proteinExistence type="predicted"/>
<sequence>MLDGHDLLLTAAEAPPDEVLSALSRHKHEIVTLLRSTHERWSEEDWLASFDERAGIAEFDGGMERRDAEARALECCVVEWLNRNPVCSPPGRCLHCGGSEATLDELVPFGTELSGHVWLHSRCWAAWHGNRKAMAAAVLSAILRGG</sequence>
<protein>
    <submittedName>
        <fullName evidence="1">Uncharacterized protein</fullName>
    </submittedName>
</protein>
<accession>A0AAE7TMK2</accession>
<dbReference type="Proteomes" id="UP000594015">
    <property type="component" value="Chromosome"/>
</dbReference>
<evidence type="ECO:0000313" key="1">
    <source>
        <dbReference type="EMBL" id="QOZ73825.1"/>
    </source>
</evidence>
<name>A0AAE7TMK2_9BRAD</name>